<proteinExistence type="predicted"/>
<name>A0A4Y1ZEB6_9BACL</name>
<dbReference type="PANTHER" id="PTHR42781:SF4">
    <property type="entry name" value="SPERMIDINE_PUTRESCINE IMPORT ATP-BINDING PROTEIN POTA"/>
    <property type="match status" value="1"/>
</dbReference>
<dbReference type="SUPFAM" id="SSF52540">
    <property type="entry name" value="P-loop containing nucleoside triphosphate hydrolases"/>
    <property type="match status" value="1"/>
</dbReference>
<keyword evidence="3" id="KW-0547">Nucleotide-binding</keyword>
<dbReference type="InterPro" id="IPR027417">
    <property type="entry name" value="P-loop_NTPase"/>
</dbReference>
<dbReference type="Gene3D" id="3.40.50.300">
    <property type="entry name" value="P-loop containing nucleotide triphosphate hydrolases"/>
    <property type="match status" value="1"/>
</dbReference>
<keyword evidence="3" id="KW-0067">ATP-binding</keyword>
<reference evidence="3 4" key="1">
    <citation type="submission" date="2017-11" db="EMBL/GenBank/DDBJ databases">
        <title>Draft Genome Sequence of Sporolactobacillus inulinus NBRC 111894 Isolated from Koso, a Japanese Sugar-Vegetable Fermented Beverage.</title>
        <authorList>
            <person name="Chiou T.Y."/>
            <person name="Oshima K."/>
            <person name="Suda W."/>
            <person name="Hattori M."/>
            <person name="Takahashi T."/>
        </authorList>
    </citation>
    <scope>NUCLEOTIDE SEQUENCE [LARGE SCALE GENOMIC DNA]</scope>
    <source>
        <strain evidence="3 4">NBRC111894</strain>
    </source>
</reference>
<evidence type="ECO:0000313" key="3">
    <source>
        <dbReference type="EMBL" id="GAY76878.1"/>
    </source>
</evidence>
<protein>
    <submittedName>
        <fullName evidence="3">Sulfate and thiosulfate import ATP-binding protein CysA</fullName>
        <ecNumber evidence="3">3.6.3.25</ecNumber>
    </submittedName>
</protein>
<dbReference type="InterPro" id="IPR003439">
    <property type="entry name" value="ABC_transporter-like_ATP-bd"/>
</dbReference>
<organism evidence="3 4">
    <name type="scientific">Sporolactobacillus inulinus</name>
    <dbReference type="NCBI Taxonomy" id="2078"/>
    <lineage>
        <taxon>Bacteria</taxon>
        <taxon>Bacillati</taxon>
        <taxon>Bacillota</taxon>
        <taxon>Bacilli</taxon>
        <taxon>Bacillales</taxon>
        <taxon>Sporolactobacillaceae</taxon>
        <taxon>Sporolactobacillus</taxon>
    </lineage>
</organism>
<dbReference type="Pfam" id="PF00005">
    <property type="entry name" value="ABC_tran"/>
    <property type="match status" value="1"/>
</dbReference>
<dbReference type="GO" id="GO:0016887">
    <property type="term" value="F:ATP hydrolysis activity"/>
    <property type="evidence" value="ECO:0007669"/>
    <property type="project" value="InterPro"/>
</dbReference>
<dbReference type="PROSITE" id="PS00211">
    <property type="entry name" value="ABC_TRANSPORTER_1"/>
    <property type="match status" value="1"/>
</dbReference>
<evidence type="ECO:0000259" key="2">
    <source>
        <dbReference type="PROSITE" id="PS50893"/>
    </source>
</evidence>
<dbReference type="InterPro" id="IPR017871">
    <property type="entry name" value="ABC_transporter-like_CS"/>
</dbReference>
<dbReference type="PANTHER" id="PTHR42781">
    <property type="entry name" value="SPERMIDINE/PUTRESCINE IMPORT ATP-BINDING PROTEIN POTA"/>
    <property type="match status" value="1"/>
</dbReference>
<evidence type="ECO:0000256" key="1">
    <source>
        <dbReference type="ARBA" id="ARBA00022448"/>
    </source>
</evidence>
<dbReference type="InterPro" id="IPR050093">
    <property type="entry name" value="ABC_SmlMolc_Importer"/>
</dbReference>
<dbReference type="EMBL" id="BEXB01000018">
    <property type="protein sequence ID" value="GAY76878.1"/>
    <property type="molecule type" value="Genomic_DNA"/>
</dbReference>
<comment type="caution">
    <text evidence="3">The sequence shown here is derived from an EMBL/GenBank/DDBJ whole genome shotgun (WGS) entry which is preliminary data.</text>
</comment>
<gene>
    <name evidence="3" type="ORF">NBRC111894_2432</name>
</gene>
<keyword evidence="3" id="KW-0378">Hydrolase</keyword>
<keyword evidence="1" id="KW-0813">Transport</keyword>
<sequence length="170" mass="19118">MSIEINHVSKAFDSFQILNDINLTIPTGELVALLGPSGSGKTSLLRIVAGLEQPDNGQIVFHGQDLTNAHIKERQVGFVFQHYALFQNMTVFNNIAYGLRVRPRKIRPSRAEIKAKVDKLLRLVRLEPFGKRYPSQLSGGQRQRVALARALAIEPKFCCLMNRSAHWTPK</sequence>
<evidence type="ECO:0000313" key="4">
    <source>
        <dbReference type="Proteomes" id="UP000319716"/>
    </source>
</evidence>
<dbReference type="EC" id="3.6.3.25" evidence="3"/>
<accession>A0A4Y1ZEB6</accession>
<dbReference type="AlphaFoldDB" id="A0A4Y1ZEB6"/>
<feature type="domain" description="ABC transporter" evidence="2">
    <location>
        <begin position="3"/>
        <end position="170"/>
    </location>
</feature>
<dbReference type="Proteomes" id="UP000319716">
    <property type="component" value="Unassembled WGS sequence"/>
</dbReference>
<dbReference type="PROSITE" id="PS50893">
    <property type="entry name" value="ABC_TRANSPORTER_2"/>
    <property type="match status" value="1"/>
</dbReference>
<dbReference type="GO" id="GO:0005524">
    <property type="term" value="F:ATP binding"/>
    <property type="evidence" value="ECO:0007669"/>
    <property type="project" value="UniProtKB-KW"/>
</dbReference>